<dbReference type="OrthoDB" id="9810066at2"/>
<evidence type="ECO:0000256" key="5">
    <source>
        <dbReference type="ARBA" id="ARBA00022679"/>
    </source>
</evidence>
<dbReference type="GO" id="GO:0032259">
    <property type="term" value="P:methylation"/>
    <property type="evidence" value="ECO:0007669"/>
    <property type="project" value="UniProtKB-KW"/>
</dbReference>
<dbReference type="InterPro" id="IPR029063">
    <property type="entry name" value="SAM-dependent_MTases_sf"/>
</dbReference>
<comment type="function">
    <text evidence="7">Catalyzes the methyl esterification of L-isoaspartyl residues in peptides and proteins that result from spontaneous decomposition of normal L-aspartyl and L-asparaginyl residues. It plays a role in the repair and/or degradation of damaged proteins.</text>
</comment>
<comment type="similarity">
    <text evidence="2 7">Belongs to the methyltransferase superfamily. L-isoaspartyl/D-aspartyl protein methyltransferase family.</text>
</comment>
<dbReference type="Proteomes" id="UP000066624">
    <property type="component" value="Chromosome"/>
</dbReference>
<dbReference type="CDD" id="cd02440">
    <property type="entry name" value="AdoMet_MTases"/>
    <property type="match status" value="1"/>
</dbReference>
<keyword evidence="4 7" id="KW-0489">Methyltransferase</keyword>
<proteinExistence type="inferred from homology"/>
<dbReference type="RefSeq" id="WP_049725305.1">
    <property type="nucleotide sequence ID" value="NZ_CP012154.1"/>
</dbReference>
<dbReference type="PATRIC" id="fig|1579979.3.peg.1344"/>
<evidence type="ECO:0000313" key="8">
    <source>
        <dbReference type="EMBL" id="AKS41683.1"/>
    </source>
</evidence>
<dbReference type="GO" id="GO:0005737">
    <property type="term" value="C:cytoplasm"/>
    <property type="evidence" value="ECO:0007669"/>
    <property type="project" value="UniProtKB-SubCell"/>
</dbReference>
<sequence>MIADPIQRGIGMTSEKTRQRLVTRLRDKGIRDEAVLEAIAATPRHLFVDEALSSRAYEDTALPIGRGQTISQPYVVALMTAAIHGERPLRKVLEVGTGSGYQAAILARLCDRVFTTERIGELVRTARQRFHRLGLHNILTRHADGLEGWPTQAPFDAIVVTAGGEVPDALLEQLDEGGVLVAPMNDGQGQRLTRVTRTATGFEREDLGPVIFVPLLSGLE</sequence>
<dbReference type="FunFam" id="3.40.50.150:FF:000010">
    <property type="entry name" value="Protein-L-isoaspartate O-methyltransferase"/>
    <property type="match status" value="1"/>
</dbReference>
<keyword evidence="3 7" id="KW-0963">Cytoplasm</keyword>
<dbReference type="Gene3D" id="3.40.50.150">
    <property type="entry name" value="Vaccinia Virus protein VP39"/>
    <property type="match status" value="1"/>
</dbReference>
<comment type="catalytic activity">
    <reaction evidence="7">
        <text>[protein]-L-isoaspartate + S-adenosyl-L-methionine = [protein]-L-isoaspartate alpha-methyl ester + S-adenosyl-L-homocysteine</text>
        <dbReference type="Rhea" id="RHEA:12705"/>
        <dbReference type="Rhea" id="RHEA-COMP:12143"/>
        <dbReference type="Rhea" id="RHEA-COMP:12144"/>
        <dbReference type="ChEBI" id="CHEBI:57856"/>
        <dbReference type="ChEBI" id="CHEBI:59789"/>
        <dbReference type="ChEBI" id="CHEBI:90596"/>
        <dbReference type="ChEBI" id="CHEBI:90598"/>
        <dbReference type="EC" id="2.1.1.77"/>
    </reaction>
</comment>
<dbReference type="HAMAP" id="MF_00090">
    <property type="entry name" value="PIMT"/>
    <property type="match status" value="1"/>
</dbReference>
<evidence type="ECO:0000256" key="1">
    <source>
        <dbReference type="ARBA" id="ARBA00004496"/>
    </source>
</evidence>
<evidence type="ECO:0000313" key="9">
    <source>
        <dbReference type="Proteomes" id="UP000066624"/>
    </source>
</evidence>
<keyword evidence="9" id="KW-1185">Reference proteome</keyword>
<dbReference type="PROSITE" id="PS01279">
    <property type="entry name" value="PCMT"/>
    <property type="match status" value="1"/>
</dbReference>
<keyword evidence="6 7" id="KW-0949">S-adenosyl-L-methionine</keyword>
<dbReference type="GO" id="GO:0004719">
    <property type="term" value="F:protein-L-isoaspartate (D-aspartate) O-methyltransferase activity"/>
    <property type="evidence" value="ECO:0007669"/>
    <property type="project" value="UniProtKB-UniRule"/>
</dbReference>
<comment type="subcellular location">
    <subcellularLocation>
        <location evidence="1 7">Cytoplasm</location>
    </subcellularLocation>
</comment>
<evidence type="ECO:0000256" key="3">
    <source>
        <dbReference type="ARBA" id="ARBA00022490"/>
    </source>
</evidence>
<dbReference type="EC" id="2.1.1.77" evidence="7"/>
<dbReference type="AlphaFoldDB" id="A0A0K0XVH3"/>
<accession>A0A0K0XVH3</accession>
<dbReference type="InterPro" id="IPR000682">
    <property type="entry name" value="PCMT"/>
</dbReference>
<evidence type="ECO:0000256" key="6">
    <source>
        <dbReference type="ARBA" id="ARBA00022691"/>
    </source>
</evidence>
<dbReference type="Pfam" id="PF01135">
    <property type="entry name" value="PCMT"/>
    <property type="match status" value="1"/>
</dbReference>
<dbReference type="EMBL" id="CP012154">
    <property type="protein sequence ID" value="AKS41683.1"/>
    <property type="molecule type" value="Genomic_DNA"/>
</dbReference>
<keyword evidence="5 7" id="KW-0808">Transferase</keyword>
<name>A0A0K0XVH3_9GAMM</name>
<dbReference type="SUPFAM" id="SSF53335">
    <property type="entry name" value="S-adenosyl-L-methionine-dependent methyltransferases"/>
    <property type="match status" value="1"/>
</dbReference>
<dbReference type="NCBIfam" id="TIGR00080">
    <property type="entry name" value="pimt"/>
    <property type="match status" value="1"/>
</dbReference>
<evidence type="ECO:0000256" key="7">
    <source>
        <dbReference type="HAMAP-Rule" id="MF_00090"/>
    </source>
</evidence>
<dbReference type="GO" id="GO:0030091">
    <property type="term" value="P:protein repair"/>
    <property type="evidence" value="ECO:0007669"/>
    <property type="project" value="UniProtKB-UniRule"/>
</dbReference>
<feature type="active site" evidence="7">
    <location>
        <position position="71"/>
    </location>
</feature>
<dbReference type="NCBIfam" id="NF001453">
    <property type="entry name" value="PRK00312.1"/>
    <property type="match status" value="1"/>
</dbReference>
<reference evidence="8 9" key="1">
    <citation type="submission" date="2015-07" db="EMBL/GenBank/DDBJ databases">
        <authorList>
            <person name="Noorani M."/>
        </authorList>
    </citation>
    <scope>NUCLEOTIDE SEQUENCE [LARGE SCALE GENOMIC DNA]</scope>
    <source>
        <strain evidence="8 9">KCTC 42284</strain>
    </source>
</reference>
<dbReference type="PANTHER" id="PTHR11579">
    <property type="entry name" value="PROTEIN-L-ISOASPARTATE O-METHYLTRANSFERASE"/>
    <property type="match status" value="1"/>
</dbReference>
<dbReference type="STRING" id="1579979.WM2015_1310"/>
<evidence type="ECO:0000256" key="2">
    <source>
        <dbReference type="ARBA" id="ARBA00005369"/>
    </source>
</evidence>
<dbReference type="KEGG" id="wma:WM2015_1310"/>
<gene>
    <name evidence="7" type="primary">pcm</name>
    <name evidence="8" type="ORF">WM2015_1310</name>
</gene>
<protein>
    <recommendedName>
        <fullName evidence="7">Protein-L-isoaspartate O-methyltransferase</fullName>
        <ecNumber evidence="7">2.1.1.77</ecNumber>
    </recommendedName>
    <alternativeName>
        <fullName evidence="7">L-isoaspartyl protein carboxyl methyltransferase</fullName>
    </alternativeName>
    <alternativeName>
        <fullName evidence="7">Protein L-isoaspartyl methyltransferase</fullName>
    </alternativeName>
    <alternativeName>
        <fullName evidence="7">Protein-beta-aspartate methyltransferase</fullName>
        <shortName evidence="7">PIMT</shortName>
    </alternativeName>
</protein>
<evidence type="ECO:0000256" key="4">
    <source>
        <dbReference type="ARBA" id="ARBA00022603"/>
    </source>
</evidence>
<organism evidence="8 9">
    <name type="scientific">Wenzhouxiangella marina</name>
    <dbReference type="NCBI Taxonomy" id="1579979"/>
    <lineage>
        <taxon>Bacteria</taxon>
        <taxon>Pseudomonadati</taxon>
        <taxon>Pseudomonadota</taxon>
        <taxon>Gammaproteobacteria</taxon>
        <taxon>Chromatiales</taxon>
        <taxon>Wenzhouxiangellaceae</taxon>
        <taxon>Wenzhouxiangella</taxon>
    </lineage>
</organism>
<dbReference type="PANTHER" id="PTHR11579:SF0">
    <property type="entry name" value="PROTEIN-L-ISOASPARTATE(D-ASPARTATE) O-METHYLTRANSFERASE"/>
    <property type="match status" value="1"/>
</dbReference>